<dbReference type="InterPro" id="IPR031052">
    <property type="entry name" value="FHY3/FAR1"/>
</dbReference>
<dbReference type="Pfam" id="PF10551">
    <property type="entry name" value="MULE"/>
    <property type="match status" value="1"/>
</dbReference>
<accession>A0A8J5ECU9</accession>
<comment type="subunit">
    <text evidence="2">Homodimer.</text>
</comment>
<proteinExistence type="inferred from homology"/>
<comment type="function">
    <text evidence="6">Putative transcription activator involved in regulating light control of development.</text>
</comment>
<dbReference type="GO" id="GO:0008661">
    <property type="term" value="F:1-deoxy-D-xylulose-5-phosphate synthase activity"/>
    <property type="evidence" value="ECO:0007669"/>
    <property type="project" value="InterPro"/>
</dbReference>
<comment type="similarity">
    <text evidence="6">Belongs to the FHY3/FAR1 family.</text>
</comment>
<keyword evidence="6" id="KW-0863">Zinc-finger</keyword>
<comment type="cofactor">
    <cofactor evidence="1">
        <name>Mg(2+)</name>
        <dbReference type="ChEBI" id="CHEBI:18420"/>
    </cofactor>
</comment>
<organism evidence="8 9">
    <name type="scientific">Zingiber officinale</name>
    <name type="common">Ginger</name>
    <name type="synonym">Amomum zingiber</name>
    <dbReference type="NCBI Taxonomy" id="94328"/>
    <lineage>
        <taxon>Eukaryota</taxon>
        <taxon>Viridiplantae</taxon>
        <taxon>Streptophyta</taxon>
        <taxon>Embryophyta</taxon>
        <taxon>Tracheophyta</taxon>
        <taxon>Spermatophyta</taxon>
        <taxon>Magnoliopsida</taxon>
        <taxon>Liliopsida</taxon>
        <taxon>Zingiberales</taxon>
        <taxon>Zingiberaceae</taxon>
        <taxon>Zingiber</taxon>
    </lineage>
</organism>
<feature type="domain" description="MULE transposase" evidence="7">
    <location>
        <begin position="3"/>
        <end position="40"/>
    </location>
</feature>
<keyword evidence="3" id="KW-0808">Transferase</keyword>
<dbReference type="GO" id="GO:0016114">
    <property type="term" value="P:terpenoid biosynthetic process"/>
    <property type="evidence" value="ECO:0007669"/>
    <property type="project" value="InterPro"/>
</dbReference>
<dbReference type="EMBL" id="JACMSC010000020">
    <property type="protein sequence ID" value="KAG6472117.1"/>
    <property type="molecule type" value="Genomic_DNA"/>
</dbReference>
<protein>
    <recommendedName>
        <fullName evidence="6">Protein FAR1-RELATED SEQUENCE</fullName>
    </recommendedName>
</protein>
<dbReference type="InterPro" id="IPR005477">
    <property type="entry name" value="Dxylulose-5-P_synthase"/>
</dbReference>
<dbReference type="GO" id="GO:0008270">
    <property type="term" value="F:zinc ion binding"/>
    <property type="evidence" value="ECO:0007669"/>
    <property type="project" value="UniProtKB-UniRule"/>
</dbReference>
<keyword evidence="6" id="KW-0539">Nucleus</keyword>
<reference evidence="8 9" key="1">
    <citation type="submission" date="2020-08" db="EMBL/GenBank/DDBJ databases">
        <title>Plant Genome Project.</title>
        <authorList>
            <person name="Zhang R.-G."/>
        </authorList>
    </citation>
    <scope>NUCLEOTIDE SEQUENCE [LARGE SCALE GENOMIC DNA]</scope>
    <source>
        <tissue evidence="8">Rhizome</tissue>
    </source>
</reference>
<keyword evidence="9" id="KW-1185">Reference proteome</keyword>
<dbReference type="InterPro" id="IPR018289">
    <property type="entry name" value="MULE_transposase_dom"/>
</dbReference>
<dbReference type="Pfam" id="PF13292">
    <property type="entry name" value="DXP_synthase_N"/>
    <property type="match status" value="1"/>
</dbReference>
<keyword evidence="5" id="KW-0786">Thiamine pyrophosphate</keyword>
<evidence type="ECO:0000256" key="6">
    <source>
        <dbReference type="RuleBase" id="RU367018"/>
    </source>
</evidence>
<evidence type="ECO:0000256" key="1">
    <source>
        <dbReference type="ARBA" id="ARBA00001946"/>
    </source>
</evidence>
<gene>
    <name evidence="8" type="ORF">ZIOFF_069574</name>
</gene>
<dbReference type="PANTHER" id="PTHR31669:SF251">
    <property type="entry name" value="PROTEIN FAR1-RELATED SEQUENCE"/>
    <property type="match status" value="1"/>
</dbReference>
<keyword evidence="6" id="KW-0479">Metal-binding</keyword>
<dbReference type="AlphaFoldDB" id="A0A8J5ECU9"/>
<evidence type="ECO:0000313" key="9">
    <source>
        <dbReference type="Proteomes" id="UP000734854"/>
    </source>
</evidence>
<keyword evidence="4" id="KW-0460">Magnesium</keyword>
<dbReference type="InterPro" id="IPR029061">
    <property type="entry name" value="THDP-binding"/>
</dbReference>
<comment type="caution">
    <text evidence="8">The sequence shown here is derived from an EMBL/GenBank/DDBJ whole genome shotgun (WGS) entry which is preliminary data.</text>
</comment>
<evidence type="ECO:0000259" key="7">
    <source>
        <dbReference type="Pfam" id="PF10551"/>
    </source>
</evidence>
<evidence type="ECO:0000256" key="3">
    <source>
        <dbReference type="ARBA" id="ARBA00022679"/>
    </source>
</evidence>
<keyword evidence="6" id="KW-0862">Zinc</keyword>
<evidence type="ECO:0000256" key="2">
    <source>
        <dbReference type="ARBA" id="ARBA00011738"/>
    </source>
</evidence>
<dbReference type="GO" id="GO:0005634">
    <property type="term" value="C:nucleus"/>
    <property type="evidence" value="ECO:0007669"/>
    <property type="project" value="UniProtKB-SubCell"/>
</dbReference>
<dbReference type="Gene3D" id="3.40.50.970">
    <property type="match status" value="1"/>
</dbReference>
<sequence length="363" mass="41234">MLGRAPKAIITDQCRAMAIAIEEIFPNSHHRLCLWHIMKKLPAKLGGHAQYKLIKKQLKNIVYNSLTIDECDANWMKMIEVFNLENNDWLKSLYEQRNRWIPVYVKDKFWAGMSTSQRSESMNAFFDEYVHSKTSLKQFVEQFDNALKKKIEKEKKFGFWSFILRQPANQQHNDDDSNHSILSVLRNQELVTREAFGVAIDSSSGLSGAKKAVYMMLVSCMAVARDIQGKKNRVVTIISNLTTMAGQVYEAMSNAGYLDSNMITLIFDDLVCVLNEVELLDSTGPVLVHVITEDEKDSESTEEGTPKSFSLVPDRMSIKSSLRTFNDVLVEALVAEAERDKSIVVVHSGTGLDPSIKFNYKIF</sequence>
<dbReference type="GO" id="GO:0006355">
    <property type="term" value="P:regulation of DNA-templated transcription"/>
    <property type="evidence" value="ECO:0007669"/>
    <property type="project" value="UniProtKB-UniRule"/>
</dbReference>
<name>A0A8J5ECU9_ZINOF</name>
<dbReference type="SUPFAM" id="SSF52518">
    <property type="entry name" value="Thiamin diphosphate-binding fold (THDP-binding)"/>
    <property type="match status" value="1"/>
</dbReference>
<comment type="subcellular location">
    <subcellularLocation>
        <location evidence="6">Nucleus</location>
    </subcellularLocation>
</comment>
<evidence type="ECO:0000256" key="4">
    <source>
        <dbReference type="ARBA" id="ARBA00022842"/>
    </source>
</evidence>
<dbReference type="Proteomes" id="UP000734854">
    <property type="component" value="Unassembled WGS sequence"/>
</dbReference>
<evidence type="ECO:0000313" key="8">
    <source>
        <dbReference type="EMBL" id="KAG6472117.1"/>
    </source>
</evidence>
<dbReference type="PANTHER" id="PTHR31669">
    <property type="entry name" value="PROTEIN FAR1-RELATED SEQUENCE 10-RELATED"/>
    <property type="match status" value="1"/>
</dbReference>
<evidence type="ECO:0000256" key="5">
    <source>
        <dbReference type="ARBA" id="ARBA00023052"/>
    </source>
</evidence>